<dbReference type="SMART" id="SM00248">
    <property type="entry name" value="ANK"/>
    <property type="match status" value="3"/>
</dbReference>
<gene>
    <name evidence="5" type="ORF">B0T20DRAFT_417289</name>
</gene>
<keyword evidence="2 3" id="KW-0040">ANK repeat</keyword>
<comment type="caution">
    <text evidence="5">The sequence shown here is derived from an EMBL/GenBank/DDBJ whole genome shotgun (WGS) entry which is preliminary data.</text>
</comment>
<dbReference type="Pfam" id="PF00023">
    <property type="entry name" value="Ank"/>
    <property type="match status" value="1"/>
</dbReference>
<dbReference type="Gene3D" id="1.25.40.20">
    <property type="entry name" value="Ankyrin repeat-containing domain"/>
    <property type="match status" value="2"/>
</dbReference>
<protein>
    <recommendedName>
        <fullName evidence="7">Ankyrin</fullName>
    </recommendedName>
</protein>
<evidence type="ECO:0000256" key="4">
    <source>
        <dbReference type="SAM" id="MobiDB-lite"/>
    </source>
</evidence>
<dbReference type="PANTHER" id="PTHR24173:SF74">
    <property type="entry name" value="ANKYRIN REPEAT DOMAIN-CONTAINING PROTEIN 16"/>
    <property type="match status" value="1"/>
</dbReference>
<reference evidence="5" key="1">
    <citation type="journal article" date="2023" name="Mol. Phylogenet. Evol.">
        <title>Genome-scale phylogeny and comparative genomics of the fungal order Sordariales.</title>
        <authorList>
            <person name="Hensen N."/>
            <person name="Bonometti L."/>
            <person name="Westerberg I."/>
            <person name="Brannstrom I.O."/>
            <person name="Guillou S."/>
            <person name="Cros-Aarteil S."/>
            <person name="Calhoun S."/>
            <person name="Haridas S."/>
            <person name="Kuo A."/>
            <person name="Mondo S."/>
            <person name="Pangilinan J."/>
            <person name="Riley R."/>
            <person name="LaButti K."/>
            <person name="Andreopoulos B."/>
            <person name="Lipzen A."/>
            <person name="Chen C."/>
            <person name="Yan M."/>
            <person name="Daum C."/>
            <person name="Ng V."/>
            <person name="Clum A."/>
            <person name="Steindorff A."/>
            <person name="Ohm R.A."/>
            <person name="Martin F."/>
            <person name="Silar P."/>
            <person name="Natvig D.O."/>
            <person name="Lalanne C."/>
            <person name="Gautier V."/>
            <person name="Ament-Velasquez S.L."/>
            <person name="Kruys A."/>
            <person name="Hutchinson M.I."/>
            <person name="Powell A.J."/>
            <person name="Barry K."/>
            <person name="Miller A.N."/>
            <person name="Grigoriev I.V."/>
            <person name="Debuchy R."/>
            <person name="Gladieux P."/>
            <person name="Hiltunen Thoren M."/>
            <person name="Johannesson H."/>
        </authorList>
    </citation>
    <scope>NUCLEOTIDE SEQUENCE</scope>
    <source>
        <strain evidence="5">FGSC 1904</strain>
    </source>
</reference>
<feature type="repeat" description="ANK" evidence="3">
    <location>
        <begin position="112"/>
        <end position="140"/>
    </location>
</feature>
<feature type="region of interest" description="Disordered" evidence="4">
    <location>
        <begin position="47"/>
        <end position="68"/>
    </location>
</feature>
<dbReference type="EMBL" id="JAUTDP010000009">
    <property type="protein sequence ID" value="KAK3396268.1"/>
    <property type="molecule type" value="Genomic_DNA"/>
</dbReference>
<dbReference type="InterPro" id="IPR002110">
    <property type="entry name" value="Ankyrin_rpt"/>
</dbReference>
<proteinExistence type="predicted"/>
<dbReference type="PROSITE" id="PS50297">
    <property type="entry name" value="ANK_REP_REGION"/>
    <property type="match status" value="1"/>
</dbReference>
<evidence type="ECO:0008006" key="7">
    <source>
        <dbReference type="Google" id="ProtNLM"/>
    </source>
</evidence>
<sequence>MSRLEGADAPVPTYTTTDNDGFMDFINNGDNGIIDLHLPLTKYPPPLPPNVEDTETTNLDAPDNSPLTQKDRHNLQCKLIRLFFDAIRTKKTDLVTKLITNGFVSPDVTNEYGLTPLLAAVEAGDGAMVCALLNLGADVNNFGIPTKRSTYYYRYSSSSSSSSSSSRRKGKDNKKKKEEKDTMPPDARTPLMLACATGNLALAKLLFCDFKADDSLIAGDGQLALRLAADNGHGEIVNLLPSRRGGEFRRWRTHHAAAIRRIKRAGKGILVFFAFFVYYVPRTLLWSLPKHCVVKPGIKLVKWSWNNRQRFGGWCTKQVKKFPERAMRGVKAAARAVKSLGHVPRGVARFVKALAKAVWKLITRIPGAMKIISLWIWESLKRVGVATGRVFLKVVSALHTAVMALLDFFRNITLKDVGNGIAVALKALFVDLPRAVWSGMKAFGNASYKALGYMLGFLGKVLWWIARALFEVAVFLPKQLWKILAAVGSSMAKGYHEILVWLNPKRR</sequence>
<evidence type="ECO:0000256" key="1">
    <source>
        <dbReference type="ARBA" id="ARBA00022737"/>
    </source>
</evidence>
<evidence type="ECO:0000256" key="2">
    <source>
        <dbReference type="ARBA" id="ARBA00023043"/>
    </source>
</evidence>
<feature type="region of interest" description="Disordered" evidence="4">
    <location>
        <begin position="155"/>
        <end position="186"/>
    </location>
</feature>
<evidence type="ECO:0000313" key="6">
    <source>
        <dbReference type="Proteomes" id="UP001281003"/>
    </source>
</evidence>
<dbReference type="SUPFAM" id="SSF48403">
    <property type="entry name" value="Ankyrin repeat"/>
    <property type="match status" value="1"/>
</dbReference>
<accession>A0AAE0PAD4</accession>
<evidence type="ECO:0000313" key="5">
    <source>
        <dbReference type="EMBL" id="KAK3396268.1"/>
    </source>
</evidence>
<dbReference type="AlphaFoldDB" id="A0AAE0PAD4"/>
<feature type="compositionally biased region" description="Low complexity" evidence="4">
    <location>
        <begin position="155"/>
        <end position="165"/>
    </location>
</feature>
<evidence type="ECO:0000256" key="3">
    <source>
        <dbReference type="PROSITE-ProRule" id="PRU00023"/>
    </source>
</evidence>
<reference evidence="5" key="2">
    <citation type="submission" date="2023-07" db="EMBL/GenBank/DDBJ databases">
        <authorList>
            <consortium name="Lawrence Berkeley National Laboratory"/>
            <person name="Haridas S."/>
            <person name="Hensen N."/>
            <person name="Bonometti L."/>
            <person name="Westerberg I."/>
            <person name="Brannstrom I.O."/>
            <person name="Guillou S."/>
            <person name="Cros-Aarteil S."/>
            <person name="Calhoun S."/>
            <person name="Kuo A."/>
            <person name="Mondo S."/>
            <person name="Pangilinan J."/>
            <person name="Riley R."/>
            <person name="LaButti K."/>
            <person name="Andreopoulos B."/>
            <person name="Lipzen A."/>
            <person name="Chen C."/>
            <person name="Yanf M."/>
            <person name="Daum C."/>
            <person name="Ng V."/>
            <person name="Clum A."/>
            <person name="Steindorff A."/>
            <person name="Ohm R."/>
            <person name="Martin F."/>
            <person name="Silar P."/>
            <person name="Natvig D."/>
            <person name="Lalanne C."/>
            <person name="Gautier V."/>
            <person name="Ament-velasquez S.L."/>
            <person name="Kruys A."/>
            <person name="Hutchinson M.I."/>
            <person name="Powell A.J."/>
            <person name="Barry K."/>
            <person name="Miller A.N."/>
            <person name="Grigoriev I.V."/>
            <person name="Debuchy R."/>
            <person name="Gladieux P."/>
            <person name="Thoren M.H."/>
            <person name="Johannesson H."/>
        </authorList>
    </citation>
    <scope>NUCLEOTIDE SEQUENCE</scope>
    <source>
        <strain evidence="5">FGSC 1904</strain>
    </source>
</reference>
<name>A0AAE0PAD4_SORBR</name>
<dbReference type="InterPro" id="IPR036770">
    <property type="entry name" value="Ankyrin_rpt-contain_sf"/>
</dbReference>
<keyword evidence="6" id="KW-1185">Reference proteome</keyword>
<organism evidence="5 6">
    <name type="scientific">Sordaria brevicollis</name>
    <dbReference type="NCBI Taxonomy" id="83679"/>
    <lineage>
        <taxon>Eukaryota</taxon>
        <taxon>Fungi</taxon>
        <taxon>Dikarya</taxon>
        <taxon>Ascomycota</taxon>
        <taxon>Pezizomycotina</taxon>
        <taxon>Sordariomycetes</taxon>
        <taxon>Sordariomycetidae</taxon>
        <taxon>Sordariales</taxon>
        <taxon>Sordariaceae</taxon>
        <taxon>Sordaria</taxon>
    </lineage>
</organism>
<dbReference type="Pfam" id="PF12796">
    <property type="entry name" value="Ank_2"/>
    <property type="match status" value="1"/>
</dbReference>
<keyword evidence="1" id="KW-0677">Repeat</keyword>
<dbReference type="PANTHER" id="PTHR24173">
    <property type="entry name" value="ANKYRIN REPEAT CONTAINING"/>
    <property type="match status" value="1"/>
</dbReference>
<dbReference type="Proteomes" id="UP001281003">
    <property type="component" value="Unassembled WGS sequence"/>
</dbReference>
<dbReference type="PROSITE" id="PS50088">
    <property type="entry name" value="ANK_REPEAT"/>
    <property type="match status" value="1"/>
</dbReference>